<evidence type="ECO:0000313" key="3">
    <source>
        <dbReference type="Proteomes" id="UP001162162"/>
    </source>
</evidence>
<reference evidence="2" key="1">
    <citation type="journal article" date="2023" name="Insect Mol. Biol.">
        <title>Genome sequencing provides insights into the evolution of gene families encoding plant cell wall-degrading enzymes in longhorned beetles.</title>
        <authorList>
            <person name="Shin N.R."/>
            <person name="Okamura Y."/>
            <person name="Kirsch R."/>
            <person name="Pauchet Y."/>
        </authorList>
    </citation>
    <scope>NUCLEOTIDE SEQUENCE</scope>
    <source>
        <strain evidence="2">AMC_N1</strain>
    </source>
</reference>
<dbReference type="PANTHER" id="PTHR45985:SF8">
    <property type="entry name" value="CHITIN DEACETYLASE-LIKE 9, ISOFORM A"/>
    <property type="match status" value="1"/>
</dbReference>
<accession>A0AAV8ZB23</accession>
<dbReference type="InterPro" id="IPR052740">
    <property type="entry name" value="CE4"/>
</dbReference>
<dbReference type="GO" id="GO:0005975">
    <property type="term" value="P:carbohydrate metabolic process"/>
    <property type="evidence" value="ECO:0007669"/>
    <property type="project" value="InterPro"/>
</dbReference>
<gene>
    <name evidence="2" type="ORF">NQ318_008821</name>
</gene>
<feature type="signal peptide" evidence="1">
    <location>
        <begin position="1"/>
        <end position="16"/>
    </location>
</feature>
<proteinExistence type="predicted"/>
<dbReference type="Gene3D" id="3.20.20.370">
    <property type="entry name" value="Glycoside hydrolase/deacetylase"/>
    <property type="match status" value="1"/>
</dbReference>
<evidence type="ECO:0000256" key="1">
    <source>
        <dbReference type="SAM" id="SignalP"/>
    </source>
</evidence>
<dbReference type="GO" id="GO:0016787">
    <property type="term" value="F:hydrolase activity"/>
    <property type="evidence" value="ECO:0007669"/>
    <property type="project" value="UniProtKB-ARBA"/>
</dbReference>
<keyword evidence="1" id="KW-0732">Signal</keyword>
<dbReference type="PANTHER" id="PTHR45985">
    <property type="match status" value="1"/>
</dbReference>
<keyword evidence="3" id="KW-1185">Reference proteome</keyword>
<dbReference type="Proteomes" id="UP001162162">
    <property type="component" value="Unassembled WGS sequence"/>
</dbReference>
<evidence type="ECO:0000313" key="2">
    <source>
        <dbReference type="EMBL" id="KAJ8961141.1"/>
    </source>
</evidence>
<name>A0AAV8ZB23_9CUCU</name>
<dbReference type="EMBL" id="JAPWTK010000006">
    <property type="protein sequence ID" value="KAJ8961141.1"/>
    <property type="molecule type" value="Genomic_DNA"/>
</dbReference>
<comment type="caution">
    <text evidence="2">The sequence shown here is derived from an EMBL/GenBank/DDBJ whole genome shotgun (WGS) entry which is preliminary data.</text>
</comment>
<sequence length="381" mass="42591">MKTIVLLCLFFAASLAVPTIDVRDDGVVAAACKEDVCLLADGCRCATPKSPLESGQVAPQLISLTFDEAVTADIYNNYWEPLLFDRENPDGAPIGATFFVPHEYTDYQKVNDLYNSGFEIGVHSITKNALQSYWRGATEELLELEFGGQKEIITKFANIPAEDIIGVRTPQLQLAENATIKAYISAGLTYDSSWPTLPDHPLYPYTLDYLSIQQCLLGTKCPNEAFKGFWILPIVDLNGIDKECNTLASCDVSGTAEEISEWLLSEIEKIRSTTRVPITLLVNSYWFNSTENSWEGFNLALDKIATYDDTYLVSQKQVFDWIKNPVPNENFKTEDLDRNANCNEYSCKLKINGDNKDRYMNACVPCPQAYPWVGNPDGDAE</sequence>
<feature type="chain" id="PRO_5043989911" description="Chitin deacetylase" evidence="1">
    <location>
        <begin position="17"/>
        <end position="381"/>
    </location>
</feature>
<evidence type="ECO:0008006" key="4">
    <source>
        <dbReference type="Google" id="ProtNLM"/>
    </source>
</evidence>
<dbReference type="AlphaFoldDB" id="A0AAV8ZB23"/>
<protein>
    <recommendedName>
        <fullName evidence="4">Chitin deacetylase</fullName>
    </recommendedName>
</protein>
<dbReference type="SUPFAM" id="SSF88713">
    <property type="entry name" value="Glycoside hydrolase/deacetylase"/>
    <property type="match status" value="1"/>
</dbReference>
<dbReference type="InterPro" id="IPR011330">
    <property type="entry name" value="Glyco_hydro/deAcase_b/a-brl"/>
</dbReference>
<organism evidence="2 3">
    <name type="scientific">Aromia moschata</name>
    <dbReference type="NCBI Taxonomy" id="1265417"/>
    <lineage>
        <taxon>Eukaryota</taxon>
        <taxon>Metazoa</taxon>
        <taxon>Ecdysozoa</taxon>
        <taxon>Arthropoda</taxon>
        <taxon>Hexapoda</taxon>
        <taxon>Insecta</taxon>
        <taxon>Pterygota</taxon>
        <taxon>Neoptera</taxon>
        <taxon>Endopterygota</taxon>
        <taxon>Coleoptera</taxon>
        <taxon>Polyphaga</taxon>
        <taxon>Cucujiformia</taxon>
        <taxon>Chrysomeloidea</taxon>
        <taxon>Cerambycidae</taxon>
        <taxon>Cerambycinae</taxon>
        <taxon>Callichromatini</taxon>
        <taxon>Aromia</taxon>
    </lineage>
</organism>